<dbReference type="EMBL" id="JACXWY010000003">
    <property type="protein sequence ID" value="MBD3845498.1"/>
    <property type="molecule type" value="Genomic_DNA"/>
</dbReference>
<feature type="region of interest" description="Disordered" evidence="7">
    <location>
        <begin position="483"/>
        <end position="570"/>
    </location>
</feature>
<comment type="caution">
    <text evidence="10">The sequence shown here is derived from an EMBL/GenBank/DDBJ whole genome shotgun (WGS) entry which is preliminary data.</text>
</comment>
<dbReference type="InterPro" id="IPR003856">
    <property type="entry name" value="LPS_length_determ_N"/>
</dbReference>
<evidence type="ECO:0000256" key="2">
    <source>
        <dbReference type="ARBA" id="ARBA00022475"/>
    </source>
</evidence>
<comment type="subcellular location">
    <subcellularLocation>
        <location evidence="1">Cell membrane</location>
        <topology evidence="1">Multi-pass membrane protein</topology>
    </subcellularLocation>
</comment>
<dbReference type="InterPro" id="IPR027417">
    <property type="entry name" value="P-loop_NTPase"/>
</dbReference>
<feature type="compositionally biased region" description="Pro residues" evidence="7">
    <location>
        <begin position="527"/>
        <end position="565"/>
    </location>
</feature>
<keyword evidence="2" id="KW-1003">Cell membrane</keyword>
<organism evidence="10 11">
    <name type="scientific">Bosea spartocytisi</name>
    <dbReference type="NCBI Taxonomy" id="2773451"/>
    <lineage>
        <taxon>Bacteria</taxon>
        <taxon>Pseudomonadati</taxon>
        <taxon>Pseudomonadota</taxon>
        <taxon>Alphaproteobacteria</taxon>
        <taxon>Hyphomicrobiales</taxon>
        <taxon>Boseaceae</taxon>
        <taxon>Bosea</taxon>
    </lineage>
</organism>
<evidence type="ECO:0000256" key="4">
    <source>
        <dbReference type="ARBA" id="ARBA00022989"/>
    </source>
</evidence>
<keyword evidence="4 8" id="KW-1133">Transmembrane helix</keyword>
<sequence length="823" mass="87148">MFTTETADKDRLEGADRGAPPETARPVEIGRLADPLWIVATLWRRKGLILLCALVGFGLAVLASLLIAPKYTSTAQLFIDPRDLRVLQNDVSPNTVGSDPTSILSYLESQARVIASDSIKSRVIEKLGLDKDPDYGGPARGGLLSGLFGPDKATTDRNAMLYALAALDKSVAVRRGERTFVIDISATAGDPDKAAQIANALAEAYLEDQAQVRVDAARRATSALTARLEELRGRLRIAEDKAEAYKEAHNIVGLGSNKSLSEEQLSLNATQLVAARQRTTEAKAKYDQIAATRASSVEAGAIPEAVASNTMTALRAQLGAALSKEADLVASLGARHPALTAARAQVTDSRRQIADELSRIARAAKAEYDRAAEAERQLSRRVDQLTTAQYAAGRASVELRELEREVESSRAIYDAFLKRARETGELGGIDTTNARVISPAMPPLEKSGVSRRSIALLGAFGGGGAGALLALALALFAVPRPVPEEKAPSARRSLWRRKPRPVEPEAEEPAPPATAQPASPPETVILTPPPPPPPQPQPVAPPVPEQPEPVPPPVSPAAVQTPPPAGDKAGWRRLIAIPGGQLDRKPEKPSPPLVLTPLGKIPSVRNRRWRRELEAARSVFQAKAHLVDVIDKPQASFAMAVAAVRAELVHGAGDNPRRRILVLGLQPQVGATTLALNLALDAALAGQPALLVDAADGALALTRIFAPDASAGLEEVIGGSRTLARAILKDEGSDLAFLPRSNRPGLPATGSLENGLFGAAQRFGPVIVDATAGSALARRFAEVVDDILVVSRQAKLSDADIERLKAQLGVNANKLRGLVVNES</sequence>
<feature type="region of interest" description="Disordered" evidence="7">
    <location>
        <begin position="1"/>
        <end position="23"/>
    </location>
</feature>
<evidence type="ECO:0000313" key="10">
    <source>
        <dbReference type="EMBL" id="MBD3845498.1"/>
    </source>
</evidence>
<dbReference type="GO" id="GO:0004713">
    <property type="term" value="F:protein tyrosine kinase activity"/>
    <property type="evidence" value="ECO:0007669"/>
    <property type="project" value="TreeGrafter"/>
</dbReference>
<feature type="region of interest" description="Disordered" evidence="7">
    <location>
        <begin position="579"/>
        <end position="598"/>
    </location>
</feature>
<feature type="coiled-coil region" evidence="6">
    <location>
        <begin position="354"/>
        <end position="419"/>
    </location>
</feature>
<proteinExistence type="predicted"/>
<dbReference type="InterPro" id="IPR050445">
    <property type="entry name" value="Bact_polysacc_biosynth/exp"/>
</dbReference>
<feature type="domain" description="Polysaccharide chain length determinant N-terminal" evidence="9">
    <location>
        <begin position="38"/>
        <end position="127"/>
    </location>
</feature>
<accession>A0A927E6Y6</accession>
<dbReference type="Pfam" id="PF02706">
    <property type="entry name" value="Wzz"/>
    <property type="match status" value="1"/>
</dbReference>
<evidence type="ECO:0000256" key="3">
    <source>
        <dbReference type="ARBA" id="ARBA00022692"/>
    </source>
</evidence>
<keyword evidence="11" id="KW-1185">Reference proteome</keyword>
<feature type="compositionally biased region" description="Basic and acidic residues" evidence="7">
    <location>
        <begin position="1"/>
        <end position="16"/>
    </location>
</feature>
<evidence type="ECO:0000256" key="1">
    <source>
        <dbReference type="ARBA" id="ARBA00004651"/>
    </source>
</evidence>
<dbReference type="SUPFAM" id="SSF52540">
    <property type="entry name" value="P-loop containing nucleoside triphosphate hydrolases"/>
    <property type="match status" value="1"/>
</dbReference>
<feature type="transmembrane region" description="Helical" evidence="8">
    <location>
        <begin position="47"/>
        <end position="68"/>
    </location>
</feature>
<dbReference type="PANTHER" id="PTHR32309:SF13">
    <property type="entry name" value="FERRIC ENTEROBACTIN TRANSPORT PROTEIN FEPE"/>
    <property type="match status" value="1"/>
</dbReference>
<protein>
    <recommendedName>
        <fullName evidence="9">Polysaccharide chain length determinant N-terminal domain-containing protein</fullName>
    </recommendedName>
</protein>
<evidence type="ECO:0000256" key="8">
    <source>
        <dbReference type="SAM" id="Phobius"/>
    </source>
</evidence>
<evidence type="ECO:0000256" key="6">
    <source>
        <dbReference type="SAM" id="Coils"/>
    </source>
</evidence>
<keyword evidence="6" id="KW-0175">Coiled coil</keyword>
<name>A0A927E6Y6_9HYPH</name>
<feature type="coiled-coil region" evidence="6">
    <location>
        <begin position="214"/>
        <end position="248"/>
    </location>
</feature>
<dbReference type="GO" id="GO:0005886">
    <property type="term" value="C:plasma membrane"/>
    <property type="evidence" value="ECO:0007669"/>
    <property type="project" value="UniProtKB-SubCell"/>
</dbReference>
<feature type="compositionally biased region" description="Pro residues" evidence="7">
    <location>
        <begin position="509"/>
        <end position="520"/>
    </location>
</feature>
<dbReference type="RefSeq" id="WP_191123795.1">
    <property type="nucleotide sequence ID" value="NZ_JACXWY010000003.1"/>
</dbReference>
<evidence type="ECO:0000256" key="5">
    <source>
        <dbReference type="ARBA" id="ARBA00023136"/>
    </source>
</evidence>
<dbReference type="Gene3D" id="3.40.50.300">
    <property type="entry name" value="P-loop containing nucleotide triphosphate hydrolases"/>
    <property type="match status" value="1"/>
</dbReference>
<evidence type="ECO:0000313" key="11">
    <source>
        <dbReference type="Proteomes" id="UP000619295"/>
    </source>
</evidence>
<keyword evidence="3 8" id="KW-0812">Transmembrane</keyword>
<dbReference type="AlphaFoldDB" id="A0A927E6Y6"/>
<evidence type="ECO:0000259" key="9">
    <source>
        <dbReference type="Pfam" id="PF02706"/>
    </source>
</evidence>
<gene>
    <name evidence="10" type="ORF">IED13_07310</name>
</gene>
<dbReference type="PANTHER" id="PTHR32309">
    <property type="entry name" value="TYROSINE-PROTEIN KINASE"/>
    <property type="match status" value="1"/>
</dbReference>
<evidence type="ECO:0000256" key="7">
    <source>
        <dbReference type="SAM" id="MobiDB-lite"/>
    </source>
</evidence>
<keyword evidence="5 8" id="KW-0472">Membrane</keyword>
<reference evidence="10" key="1">
    <citation type="submission" date="2020-09" db="EMBL/GenBank/DDBJ databases">
        <title>Bosea spartocytisi sp. nov. a root nodule endophyte of Spartocytisus supranubius in the high mountain ecosystem fo the Teide National Park (Canary Islands, Spain).</title>
        <authorList>
            <person name="Pulido-Suarez L."/>
            <person name="Peix A."/>
            <person name="Igual J.M."/>
            <person name="Socas-Perez N."/>
            <person name="Velazquez E."/>
            <person name="Flores-Felix J.D."/>
            <person name="Leon-Barrios M."/>
        </authorList>
    </citation>
    <scope>NUCLEOTIDE SEQUENCE</scope>
    <source>
        <strain evidence="10">SSUT16</strain>
    </source>
</reference>
<dbReference type="Proteomes" id="UP000619295">
    <property type="component" value="Unassembled WGS sequence"/>
</dbReference>